<dbReference type="AlphaFoldDB" id="A0AAV5N2A1"/>
<sequence>MNHIDICAAPTPHGYSEDYLTIDGIPIVDCLEQWVSESKHDALPPLKSLKGLYPAWGPEMMCRGERLFIQELLQSPLTQNVPILVCEDDLDLSCLVIVAKVRKEAETVHWDGIGLFQPVGMNNEDEAMSGMLRFGERWRGWVSERWDEERLMRCRNYVNRFLQRDENILWIAHPGWRFEKRAWEQCVSFYQSLVRD</sequence>
<keyword evidence="2" id="KW-1185">Reference proteome</keyword>
<protein>
    <submittedName>
        <fullName evidence="1">Uncharacterized protein</fullName>
    </submittedName>
</protein>
<dbReference type="Proteomes" id="UP001058124">
    <property type="component" value="Unassembled WGS sequence"/>
</dbReference>
<organism evidence="1 2">
    <name type="scientific">Leminorella grimontii</name>
    <dbReference type="NCBI Taxonomy" id="82981"/>
    <lineage>
        <taxon>Bacteria</taxon>
        <taxon>Pseudomonadati</taxon>
        <taxon>Pseudomonadota</taxon>
        <taxon>Gammaproteobacteria</taxon>
        <taxon>Enterobacterales</taxon>
        <taxon>Budviciaceae</taxon>
        <taxon>Leminorella</taxon>
    </lineage>
</organism>
<evidence type="ECO:0000313" key="1">
    <source>
        <dbReference type="EMBL" id="GKX55839.1"/>
    </source>
</evidence>
<reference evidence="1" key="1">
    <citation type="submission" date="2022-06" db="EMBL/GenBank/DDBJ databases">
        <title>Draft genome sequences of Leminorella grimontii str. JCM5902.</title>
        <authorList>
            <person name="Wakabayashi Y."/>
            <person name="Kojima K."/>
        </authorList>
    </citation>
    <scope>NUCLEOTIDE SEQUENCE</scope>
    <source>
        <strain evidence="1">JCM 5902</strain>
    </source>
</reference>
<accession>A0AAV5N2A1</accession>
<evidence type="ECO:0000313" key="2">
    <source>
        <dbReference type="Proteomes" id="UP001058124"/>
    </source>
</evidence>
<comment type="caution">
    <text evidence="1">The sequence shown here is derived from an EMBL/GenBank/DDBJ whole genome shotgun (WGS) entry which is preliminary data.</text>
</comment>
<dbReference type="EMBL" id="BRLH01000003">
    <property type="protein sequence ID" value="GKX55839.1"/>
    <property type="molecule type" value="Genomic_DNA"/>
</dbReference>
<proteinExistence type="predicted"/>
<name>A0AAV5N2A1_9GAMM</name>
<gene>
    <name evidence="1" type="ORF">SOASR030_19510</name>
</gene>
<dbReference type="RefSeq" id="WP_027273784.1">
    <property type="nucleotide sequence ID" value="NZ_BRLH01000003.1"/>
</dbReference>